<protein>
    <recommendedName>
        <fullName evidence="4">Peptidase C39 domain-containing protein</fullName>
    </recommendedName>
</protein>
<proteinExistence type="predicted"/>
<dbReference type="Proteomes" id="UP001243717">
    <property type="component" value="Unassembled WGS sequence"/>
</dbReference>
<evidence type="ECO:0000313" key="3">
    <source>
        <dbReference type="Proteomes" id="UP001243717"/>
    </source>
</evidence>
<dbReference type="RefSeq" id="WP_308986688.1">
    <property type="nucleotide sequence ID" value="NZ_JARXIC010000056.1"/>
</dbReference>
<reference evidence="2 3" key="1">
    <citation type="submission" date="2023-04" db="EMBL/GenBank/DDBJ databases">
        <title>A novel bacteria isolated from coastal sediment.</title>
        <authorList>
            <person name="Liu X.-J."/>
            <person name="Du Z.-J."/>
        </authorList>
    </citation>
    <scope>NUCLEOTIDE SEQUENCE [LARGE SCALE GENOMIC DNA]</scope>
    <source>
        <strain evidence="2 3">SDUM461004</strain>
    </source>
</reference>
<dbReference type="Gene3D" id="3.90.70.10">
    <property type="entry name" value="Cysteine proteinases"/>
    <property type="match status" value="1"/>
</dbReference>
<feature type="signal peptide" evidence="1">
    <location>
        <begin position="1"/>
        <end position="21"/>
    </location>
</feature>
<organism evidence="2 3">
    <name type="scientific">Thalassobacterium sedimentorum</name>
    <dbReference type="NCBI Taxonomy" id="3041258"/>
    <lineage>
        <taxon>Bacteria</taxon>
        <taxon>Pseudomonadati</taxon>
        <taxon>Verrucomicrobiota</taxon>
        <taxon>Opitutia</taxon>
        <taxon>Puniceicoccales</taxon>
        <taxon>Coraliomargaritaceae</taxon>
        <taxon>Thalassobacterium</taxon>
    </lineage>
</organism>
<name>A0ABU1ANF7_9BACT</name>
<dbReference type="EMBL" id="JARXIC010000056">
    <property type="protein sequence ID" value="MDQ8196252.1"/>
    <property type="molecule type" value="Genomic_DNA"/>
</dbReference>
<evidence type="ECO:0000256" key="1">
    <source>
        <dbReference type="SAM" id="SignalP"/>
    </source>
</evidence>
<keyword evidence="3" id="KW-1185">Reference proteome</keyword>
<evidence type="ECO:0008006" key="4">
    <source>
        <dbReference type="Google" id="ProtNLM"/>
    </source>
</evidence>
<feature type="chain" id="PRO_5046628378" description="Peptidase C39 domain-containing protein" evidence="1">
    <location>
        <begin position="22"/>
        <end position="169"/>
    </location>
</feature>
<gene>
    <name evidence="2" type="ORF">QEH59_17590</name>
</gene>
<sequence length="169" mass="18225">MIKLNVSLLVIATLCAVKLFATVNFEDFYDIDDFSKHCGTHAVLVCLAERGLGDLESFDAVDEFLDPDGDGTTTFLRIIECLETRGVSAIGYRGSISDLSAGGIFILEIKLRGQPHFSYAWITADSGEAVIFDPALSDKSLTVSLHDLTKVWSGNFIEIVALSIGGSDA</sequence>
<evidence type="ECO:0000313" key="2">
    <source>
        <dbReference type="EMBL" id="MDQ8196252.1"/>
    </source>
</evidence>
<comment type="caution">
    <text evidence="2">The sequence shown here is derived from an EMBL/GenBank/DDBJ whole genome shotgun (WGS) entry which is preliminary data.</text>
</comment>
<keyword evidence="1" id="KW-0732">Signal</keyword>
<accession>A0ABU1ANF7</accession>